<accession>A0A7I8KC71</accession>
<dbReference type="AlphaFoldDB" id="A0A7I8KC71"/>
<evidence type="ECO:0000313" key="3">
    <source>
        <dbReference type="Proteomes" id="UP000663760"/>
    </source>
</evidence>
<evidence type="ECO:0000256" key="1">
    <source>
        <dbReference type="SAM" id="MobiDB-lite"/>
    </source>
</evidence>
<gene>
    <name evidence="2" type="ORF">SI8410_04006031</name>
</gene>
<sequence length="97" mass="10131">MLISPAAVPSGSFQSKDQSRLASRRCNILAASGSPGQIRRPAPKGISSMWHPLKSTSPHPPPEKRSGRKTSASEPHVAGSLPMAHALIRTVVSAGTV</sequence>
<dbReference type="OrthoDB" id="1813162at2759"/>
<name>A0A7I8KC71_SPIIN</name>
<dbReference type="EMBL" id="LR746267">
    <property type="protein sequence ID" value="CAA7395370.1"/>
    <property type="molecule type" value="Genomic_DNA"/>
</dbReference>
<protein>
    <submittedName>
        <fullName evidence="2">Uncharacterized protein</fullName>
    </submittedName>
</protein>
<proteinExistence type="predicted"/>
<keyword evidence="3" id="KW-1185">Reference proteome</keyword>
<dbReference type="Proteomes" id="UP000663760">
    <property type="component" value="Chromosome 4"/>
</dbReference>
<feature type="region of interest" description="Disordered" evidence="1">
    <location>
        <begin position="30"/>
        <end position="84"/>
    </location>
</feature>
<evidence type="ECO:0000313" key="2">
    <source>
        <dbReference type="EMBL" id="CAA7395370.1"/>
    </source>
</evidence>
<feature type="region of interest" description="Disordered" evidence="1">
    <location>
        <begin position="1"/>
        <end position="20"/>
    </location>
</feature>
<reference evidence="2" key="1">
    <citation type="submission" date="2020-02" db="EMBL/GenBank/DDBJ databases">
        <authorList>
            <person name="Scholz U."/>
            <person name="Mascher M."/>
            <person name="Fiebig A."/>
        </authorList>
    </citation>
    <scope>NUCLEOTIDE SEQUENCE</scope>
</reference>
<organism evidence="2 3">
    <name type="scientific">Spirodela intermedia</name>
    <name type="common">Intermediate duckweed</name>
    <dbReference type="NCBI Taxonomy" id="51605"/>
    <lineage>
        <taxon>Eukaryota</taxon>
        <taxon>Viridiplantae</taxon>
        <taxon>Streptophyta</taxon>
        <taxon>Embryophyta</taxon>
        <taxon>Tracheophyta</taxon>
        <taxon>Spermatophyta</taxon>
        <taxon>Magnoliopsida</taxon>
        <taxon>Liliopsida</taxon>
        <taxon>Araceae</taxon>
        <taxon>Lemnoideae</taxon>
        <taxon>Spirodela</taxon>
    </lineage>
</organism>